<reference evidence="1" key="1">
    <citation type="submission" date="2014-11" db="EMBL/GenBank/DDBJ databases">
        <authorList>
            <person name="Amaro Gonzalez C."/>
        </authorList>
    </citation>
    <scope>NUCLEOTIDE SEQUENCE</scope>
</reference>
<evidence type="ECO:0000313" key="1">
    <source>
        <dbReference type="EMBL" id="JAH49030.1"/>
    </source>
</evidence>
<name>A0A0E9T828_ANGAN</name>
<proteinExistence type="predicted"/>
<protein>
    <submittedName>
        <fullName evidence="1">Uncharacterized protein</fullName>
    </submittedName>
</protein>
<dbReference type="EMBL" id="GBXM01059547">
    <property type="protein sequence ID" value="JAH49030.1"/>
    <property type="molecule type" value="Transcribed_RNA"/>
</dbReference>
<organism evidence="1">
    <name type="scientific">Anguilla anguilla</name>
    <name type="common">European freshwater eel</name>
    <name type="synonym">Muraena anguilla</name>
    <dbReference type="NCBI Taxonomy" id="7936"/>
    <lineage>
        <taxon>Eukaryota</taxon>
        <taxon>Metazoa</taxon>
        <taxon>Chordata</taxon>
        <taxon>Craniata</taxon>
        <taxon>Vertebrata</taxon>
        <taxon>Euteleostomi</taxon>
        <taxon>Actinopterygii</taxon>
        <taxon>Neopterygii</taxon>
        <taxon>Teleostei</taxon>
        <taxon>Anguilliformes</taxon>
        <taxon>Anguillidae</taxon>
        <taxon>Anguilla</taxon>
    </lineage>
</organism>
<accession>A0A0E9T828</accession>
<dbReference type="AlphaFoldDB" id="A0A0E9T828"/>
<sequence length="30" mass="3403">MPVSPFVCERCKPHPFILSNKHAPSFFAQS</sequence>
<reference evidence="1" key="2">
    <citation type="journal article" date="2015" name="Fish Shellfish Immunol.">
        <title>Early steps in the European eel (Anguilla anguilla)-Vibrio vulnificus interaction in the gills: Role of the RtxA13 toxin.</title>
        <authorList>
            <person name="Callol A."/>
            <person name="Pajuelo D."/>
            <person name="Ebbesson L."/>
            <person name="Teles M."/>
            <person name="MacKenzie S."/>
            <person name="Amaro C."/>
        </authorList>
    </citation>
    <scope>NUCLEOTIDE SEQUENCE</scope>
</reference>